<reference evidence="1 2" key="1">
    <citation type="journal article" date="2017" name="Nat. Microbiol.">
        <title>Natural product diversity associated with the nematode symbionts Photorhabdus and Xenorhabdus.</title>
        <authorList>
            <person name="Tobias N.J."/>
            <person name="Wolff H."/>
            <person name="Djahanschiri B."/>
            <person name="Grundmann F."/>
            <person name="Kronenwerth M."/>
            <person name="Shi Y.M."/>
            <person name="Simonyi S."/>
            <person name="Grun P."/>
            <person name="Shapiro-Ilan D."/>
            <person name="Pidot S.J."/>
            <person name="Stinear T.P."/>
            <person name="Ebersberger I."/>
            <person name="Bode H.B."/>
        </authorList>
    </citation>
    <scope>NUCLEOTIDE SEQUENCE [LARGE SCALE GENOMIC DNA]</scope>
    <source>
        <strain evidence="1 2">DSM 17907</strain>
    </source>
</reference>
<comment type="caution">
    <text evidence="1">The sequence shown here is derived from an EMBL/GenBank/DDBJ whole genome shotgun (WGS) entry which is preliminary data.</text>
</comment>
<dbReference type="Proteomes" id="UP000221101">
    <property type="component" value="Unassembled WGS sequence"/>
</dbReference>
<dbReference type="EMBL" id="NJCX01000009">
    <property type="protein sequence ID" value="PHM73699.1"/>
    <property type="molecule type" value="Genomic_DNA"/>
</dbReference>
<keyword evidence="2" id="KW-1185">Reference proteome</keyword>
<dbReference type="RefSeq" id="WP_099141586.1">
    <property type="nucleotide sequence ID" value="NZ_CAWNOR010000130.1"/>
</dbReference>
<evidence type="ECO:0000313" key="1">
    <source>
        <dbReference type="EMBL" id="PHM73699.1"/>
    </source>
</evidence>
<protein>
    <submittedName>
        <fullName evidence="1">Oxidoreductase</fullName>
    </submittedName>
</protein>
<dbReference type="OrthoDB" id="6631737at2"/>
<dbReference type="AlphaFoldDB" id="A0A2D0LDD3"/>
<organism evidence="1 2">
    <name type="scientific">Xenorhabdus kozodoii</name>
    <dbReference type="NCBI Taxonomy" id="351676"/>
    <lineage>
        <taxon>Bacteria</taxon>
        <taxon>Pseudomonadati</taxon>
        <taxon>Pseudomonadota</taxon>
        <taxon>Gammaproteobacteria</taxon>
        <taxon>Enterobacterales</taxon>
        <taxon>Morganellaceae</taxon>
        <taxon>Xenorhabdus</taxon>
    </lineage>
</organism>
<sequence length="230" mass="27209">MHSVTLNLTPEIVNNINHKFASGLFVWQERWKANQHHRSRFLHKARQVGADYYFVLEALSDACRTGRNKFFLSNKELLPLFVQYVAQYFPEQRAYLNDQATDIQLLRLSNGAELRFVHENSHVAALCGDVYVSEWAWSDNPVRLVQLAFILSINKQCKRTFYSSRGTGDNGEETYKRFFTHRRVKGAPAFFDTITLFEVPERRWNVEQLRRSWSEKEFEELFLCRMPHPR</sequence>
<evidence type="ECO:0000313" key="2">
    <source>
        <dbReference type="Proteomes" id="UP000221101"/>
    </source>
</evidence>
<dbReference type="Pfam" id="PF03237">
    <property type="entry name" value="Terminase_6N"/>
    <property type="match status" value="1"/>
</dbReference>
<gene>
    <name evidence="1" type="ORF">Xkoz_01520</name>
</gene>
<name>A0A2D0LDD3_9GAMM</name>
<accession>A0A2D0LDD3</accession>
<proteinExistence type="predicted"/>